<evidence type="ECO:0000256" key="5">
    <source>
        <dbReference type="ARBA" id="ARBA00022741"/>
    </source>
</evidence>
<evidence type="ECO:0000256" key="10">
    <source>
        <dbReference type="SAM" id="SignalP"/>
    </source>
</evidence>
<reference evidence="12 13" key="1">
    <citation type="submission" date="2021-03" db="EMBL/GenBank/DDBJ databases">
        <title>novel species in genus Cellulomonas.</title>
        <authorList>
            <person name="Zhang G."/>
        </authorList>
    </citation>
    <scope>NUCLEOTIDE SEQUENCE [LARGE SCALE GENOMIC DNA]</scope>
    <source>
        <strain evidence="13">zg-ZUI188</strain>
    </source>
</reference>
<evidence type="ECO:0000256" key="8">
    <source>
        <dbReference type="ARBA" id="ARBA00023012"/>
    </source>
</evidence>
<dbReference type="Pfam" id="PF07730">
    <property type="entry name" value="HisKA_3"/>
    <property type="match status" value="1"/>
</dbReference>
<dbReference type="Gene3D" id="1.20.5.1930">
    <property type="match status" value="1"/>
</dbReference>
<keyword evidence="8" id="KW-0902">Two-component regulatory system</keyword>
<evidence type="ECO:0000256" key="2">
    <source>
        <dbReference type="ARBA" id="ARBA00012438"/>
    </source>
</evidence>
<dbReference type="SUPFAM" id="SSF55874">
    <property type="entry name" value="ATPase domain of HSP90 chaperone/DNA topoisomerase II/histidine kinase"/>
    <property type="match status" value="1"/>
</dbReference>
<evidence type="ECO:0000259" key="11">
    <source>
        <dbReference type="Pfam" id="PF07730"/>
    </source>
</evidence>
<feature type="chain" id="PRO_5046424992" description="histidine kinase" evidence="10">
    <location>
        <begin position="18"/>
        <end position="353"/>
    </location>
</feature>
<keyword evidence="9" id="KW-1133">Transmembrane helix</keyword>
<gene>
    <name evidence="12" type="ORF">J4035_16185</name>
</gene>
<feature type="domain" description="Signal transduction histidine kinase subgroup 3 dimerisation and phosphoacceptor" evidence="11">
    <location>
        <begin position="160"/>
        <end position="225"/>
    </location>
</feature>
<accession>A0ABS3SKC0</accession>
<dbReference type="PANTHER" id="PTHR24421:SF10">
    <property type="entry name" value="NITRATE_NITRITE SENSOR PROTEIN NARQ"/>
    <property type="match status" value="1"/>
</dbReference>
<keyword evidence="13" id="KW-1185">Reference proteome</keyword>
<keyword evidence="9" id="KW-0472">Membrane</keyword>
<name>A0ABS3SKC0_9CELL</name>
<dbReference type="EMBL" id="JAGFBM010000009">
    <property type="protein sequence ID" value="MBO3086182.1"/>
    <property type="molecule type" value="Genomic_DNA"/>
</dbReference>
<keyword evidence="3" id="KW-0597">Phosphoprotein</keyword>
<dbReference type="PANTHER" id="PTHR24421">
    <property type="entry name" value="NITRATE/NITRITE SENSOR PROTEIN NARX-RELATED"/>
    <property type="match status" value="1"/>
</dbReference>
<proteinExistence type="predicted"/>
<keyword evidence="10" id="KW-0732">Signal</keyword>
<dbReference type="GO" id="GO:0016301">
    <property type="term" value="F:kinase activity"/>
    <property type="evidence" value="ECO:0007669"/>
    <property type="project" value="UniProtKB-KW"/>
</dbReference>
<keyword evidence="6 12" id="KW-0418">Kinase</keyword>
<evidence type="ECO:0000313" key="12">
    <source>
        <dbReference type="EMBL" id="MBO3086182.1"/>
    </source>
</evidence>
<organism evidence="12 13">
    <name type="scientific">Cellulomonas fengjieae</name>
    <dbReference type="NCBI Taxonomy" id="2819978"/>
    <lineage>
        <taxon>Bacteria</taxon>
        <taxon>Bacillati</taxon>
        <taxon>Actinomycetota</taxon>
        <taxon>Actinomycetes</taxon>
        <taxon>Micrococcales</taxon>
        <taxon>Cellulomonadaceae</taxon>
        <taxon>Cellulomonas</taxon>
    </lineage>
</organism>
<sequence>MALLAGMVVLTSLAAWAARVDGMPVALDLALGALAVALLPALRTRPLLAGLLLGALAALSPAVTPAATAGTYVVARRERLGVAVPVAVAGIVGHAVQALWRSVGLPLGWWLLCDVAVHAALLGWGAYGRTRDELIDAWRARARAAEHDQARRVEEARSAERTRIAREMHDTLAHRLTLLATTAGALEYRTDLSPEQVSAAAGVVRANAGEALEELRTVVGLLRQGPAELRPVPGLADLTSLVEQERAAGSVVSLELPDVDLPAALGLAVYRTCQEGLTNARRHAPGARVDVQVAVDDRVRVRVVNGPGGRGLGAGTGTGLVGLSERVELLGGTVRAQPRDDGFELEASLPWEP</sequence>
<evidence type="ECO:0000313" key="13">
    <source>
        <dbReference type="Proteomes" id="UP000678317"/>
    </source>
</evidence>
<evidence type="ECO:0000256" key="7">
    <source>
        <dbReference type="ARBA" id="ARBA00022840"/>
    </source>
</evidence>
<feature type="transmembrane region" description="Helical" evidence="9">
    <location>
        <begin position="47"/>
        <end position="75"/>
    </location>
</feature>
<evidence type="ECO:0000256" key="4">
    <source>
        <dbReference type="ARBA" id="ARBA00022679"/>
    </source>
</evidence>
<evidence type="ECO:0000256" key="6">
    <source>
        <dbReference type="ARBA" id="ARBA00022777"/>
    </source>
</evidence>
<protein>
    <recommendedName>
        <fullName evidence="2">histidine kinase</fullName>
        <ecNumber evidence="2">2.7.13.3</ecNumber>
    </recommendedName>
</protein>
<dbReference type="InterPro" id="IPR036890">
    <property type="entry name" value="HATPase_C_sf"/>
</dbReference>
<dbReference type="EC" id="2.7.13.3" evidence="2"/>
<evidence type="ECO:0000256" key="3">
    <source>
        <dbReference type="ARBA" id="ARBA00022553"/>
    </source>
</evidence>
<comment type="catalytic activity">
    <reaction evidence="1">
        <text>ATP + protein L-histidine = ADP + protein N-phospho-L-histidine.</text>
        <dbReference type="EC" id="2.7.13.3"/>
    </reaction>
</comment>
<keyword evidence="5" id="KW-0547">Nucleotide-binding</keyword>
<evidence type="ECO:0000256" key="9">
    <source>
        <dbReference type="SAM" id="Phobius"/>
    </source>
</evidence>
<keyword evidence="9" id="KW-0812">Transmembrane</keyword>
<keyword evidence="4" id="KW-0808">Transferase</keyword>
<dbReference type="Gene3D" id="3.30.565.10">
    <property type="entry name" value="Histidine kinase-like ATPase, C-terminal domain"/>
    <property type="match status" value="1"/>
</dbReference>
<comment type="caution">
    <text evidence="12">The sequence shown here is derived from an EMBL/GenBank/DDBJ whole genome shotgun (WGS) entry which is preliminary data.</text>
</comment>
<feature type="signal peptide" evidence="10">
    <location>
        <begin position="1"/>
        <end position="17"/>
    </location>
</feature>
<evidence type="ECO:0000256" key="1">
    <source>
        <dbReference type="ARBA" id="ARBA00000085"/>
    </source>
</evidence>
<dbReference type="InterPro" id="IPR011712">
    <property type="entry name" value="Sig_transdc_His_kin_sub3_dim/P"/>
</dbReference>
<dbReference type="InterPro" id="IPR050482">
    <property type="entry name" value="Sensor_HK_TwoCompSys"/>
</dbReference>
<keyword evidence="7" id="KW-0067">ATP-binding</keyword>
<dbReference type="Proteomes" id="UP000678317">
    <property type="component" value="Unassembled WGS sequence"/>
</dbReference>